<dbReference type="PANTHER" id="PTHR10513:SF35">
    <property type="entry name" value="DEOXYADENOSINE KINASE"/>
    <property type="match status" value="1"/>
</dbReference>
<dbReference type="EMBL" id="MN740273">
    <property type="protein sequence ID" value="QHT97194.1"/>
    <property type="molecule type" value="Genomic_DNA"/>
</dbReference>
<dbReference type="AlphaFoldDB" id="A0A6C0IV69"/>
<protein>
    <recommendedName>
        <fullName evidence="1">Deoxynucleoside kinase domain-containing protein</fullName>
    </recommendedName>
</protein>
<accession>A0A6C0IV69</accession>
<dbReference type="InterPro" id="IPR002624">
    <property type="entry name" value="DCK/DGK"/>
</dbReference>
<dbReference type="GO" id="GO:0019136">
    <property type="term" value="F:deoxynucleoside kinase activity"/>
    <property type="evidence" value="ECO:0007669"/>
    <property type="project" value="InterPro"/>
</dbReference>
<dbReference type="InterPro" id="IPR031314">
    <property type="entry name" value="DNK_dom"/>
</dbReference>
<dbReference type="Pfam" id="PF01712">
    <property type="entry name" value="dNK"/>
    <property type="match status" value="1"/>
</dbReference>
<feature type="domain" description="Deoxynucleoside kinase" evidence="1">
    <location>
        <begin position="3"/>
        <end position="207"/>
    </location>
</feature>
<evidence type="ECO:0000313" key="2">
    <source>
        <dbReference type="EMBL" id="QHT97194.1"/>
    </source>
</evidence>
<dbReference type="CDD" id="cd01673">
    <property type="entry name" value="dNK"/>
    <property type="match status" value="1"/>
</dbReference>
<dbReference type="InterPro" id="IPR027417">
    <property type="entry name" value="P-loop_NTPase"/>
</dbReference>
<proteinExistence type="predicted"/>
<dbReference type="Gene3D" id="3.40.50.300">
    <property type="entry name" value="P-loop containing nucleotide triphosphate hydrolases"/>
    <property type="match status" value="1"/>
</dbReference>
<organism evidence="2">
    <name type="scientific">viral metagenome</name>
    <dbReference type="NCBI Taxonomy" id="1070528"/>
    <lineage>
        <taxon>unclassified sequences</taxon>
        <taxon>metagenomes</taxon>
        <taxon>organismal metagenomes</taxon>
    </lineage>
</organism>
<dbReference type="InterPro" id="IPR050566">
    <property type="entry name" value="Deoxyribonucleoside_kinase"/>
</dbReference>
<reference evidence="2" key="1">
    <citation type="journal article" date="2020" name="Nature">
        <title>Giant virus diversity and host interactions through global metagenomics.</title>
        <authorList>
            <person name="Schulz F."/>
            <person name="Roux S."/>
            <person name="Paez-Espino D."/>
            <person name="Jungbluth S."/>
            <person name="Walsh D.A."/>
            <person name="Denef V.J."/>
            <person name="McMahon K.D."/>
            <person name="Konstantinidis K.T."/>
            <person name="Eloe-Fadrosh E.A."/>
            <person name="Kyrpides N.C."/>
            <person name="Woyke T."/>
        </authorList>
    </citation>
    <scope>NUCLEOTIDE SEQUENCE</scope>
    <source>
        <strain evidence="2">GVMAG-M-3300025138-11</strain>
    </source>
</reference>
<dbReference type="GO" id="GO:0005524">
    <property type="term" value="F:ATP binding"/>
    <property type="evidence" value="ECO:0007669"/>
    <property type="project" value="InterPro"/>
</dbReference>
<dbReference type="PANTHER" id="PTHR10513">
    <property type="entry name" value="DEOXYNUCLEOSIDE KINASE"/>
    <property type="match status" value="1"/>
</dbReference>
<dbReference type="SUPFAM" id="SSF52540">
    <property type="entry name" value="P-loop containing nucleoside triphosphate hydrolases"/>
    <property type="match status" value="1"/>
</dbReference>
<evidence type="ECO:0000259" key="1">
    <source>
        <dbReference type="Pfam" id="PF01712"/>
    </source>
</evidence>
<dbReference type="GO" id="GO:0005737">
    <property type="term" value="C:cytoplasm"/>
    <property type="evidence" value="ECO:0007669"/>
    <property type="project" value="TreeGrafter"/>
</dbReference>
<name>A0A6C0IV69_9ZZZZ</name>
<sequence length="210" mass="25052">MYISLEGNIGSGKTTLFNVLEKIYKDKKFIKEPVDEWRKVKDSNDKNILELFYQNPKKWSFSFQICALNTKIEKLEKLNIKSDDIISERSILTDKYCFAKQLFEDECINEVDWKIYNSLHKNIDINLSPKAIIYLKCNPEICFERIKIRDRKEELNIDLNYLTKINNKHLEWLSNIGIPVLEIDTNINYLENNVEMQRILVMIDNFLKQF</sequence>
<dbReference type="PIRSF" id="PIRSF000705">
    <property type="entry name" value="DNK"/>
    <property type="match status" value="1"/>
</dbReference>